<dbReference type="PROSITE" id="PS51257">
    <property type="entry name" value="PROKAR_LIPOPROTEIN"/>
    <property type="match status" value="1"/>
</dbReference>
<protein>
    <recommendedName>
        <fullName evidence="5">Lipoprotein</fullName>
    </recommendedName>
</protein>
<feature type="compositionally biased region" description="Pro residues" evidence="1">
    <location>
        <begin position="50"/>
        <end position="62"/>
    </location>
</feature>
<dbReference type="Proteomes" id="UP000464178">
    <property type="component" value="Chromosome"/>
</dbReference>
<accession>A0A6P2CS11</accession>
<gene>
    <name evidence="3" type="ORF">SOIL9_65780</name>
</gene>
<dbReference type="EMBL" id="LR593886">
    <property type="protein sequence ID" value="VTR91136.1"/>
    <property type="molecule type" value="Genomic_DNA"/>
</dbReference>
<evidence type="ECO:0000256" key="2">
    <source>
        <dbReference type="SAM" id="SignalP"/>
    </source>
</evidence>
<organism evidence="3 4">
    <name type="scientific">Gemmata massiliana</name>
    <dbReference type="NCBI Taxonomy" id="1210884"/>
    <lineage>
        <taxon>Bacteria</taxon>
        <taxon>Pseudomonadati</taxon>
        <taxon>Planctomycetota</taxon>
        <taxon>Planctomycetia</taxon>
        <taxon>Gemmatales</taxon>
        <taxon>Gemmataceae</taxon>
        <taxon>Gemmata</taxon>
    </lineage>
</organism>
<dbReference type="RefSeq" id="WP_162666177.1">
    <property type="nucleotide sequence ID" value="NZ_LR593886.1"/>
</dbReference>
<name>A0A6P2CS11_9BACT</name>
<proteinExistence type="predicted"/>
<evidence type="ECO:0000313" key="4">
    <source>
        <dbReference type="Proteomes" id="UP000464178"/>
    </source>
</evidence>
<evidence type="ECO:0000256" key="1">
    <source>
        <dbReference type="SAM" id="MobiDB-lite"/>
    </source>
</evidence>
<feature type="region of interest" description="Disordered" evidence="1">
    <location>
        <begin position="22"/>
        <end position="62"/>
    </location>
</feature>
<evidence type="ECO:0000313" key="3">
    <source>
        <dbReference type="EMBL" id="VTR91136.1"/>
    </source>
</evidence>
<feature type="chain" id="PRO_5027052985" description="Lipoprotein" evidence="2">
    <location>
        <begin position="25"/>
        <end position="62"/>
    </location>
</feature>
<keyword evidence="2" id="KW-0732">Signal</keyword>
<dbReference type="KEGG" id="gms:SOIL9_65780"/>
<dbReference type="AlphaFoldDB" id="A0A6P2CS11"/>
<reference evidence="3 4" key="1">
    <citation type="submission" date="2019-05" db="EMBL/GenBank/DDBJ databases">
        <authorList>
            <consortium name="Science for Life Laboratories"/>
        </authorList>
    </citation>
    <scope>NUCLEOTIDE SEQUENCE [LARGE SCALE GENOMIC DNA]</scope>
    <source>
        <strain evidence="3">Soil9</strain>
    </source>
</reference>
<feature type="signal peptide" evidence="2">
    <location>
        <begin position="1"/>
        <end position="24"/>
    </location>
</feature>
<keyword evidence="4" id="KW-1185">Reference proteome</keyword>
<evidence type="ECO:0008006" key="5">
    <source>
        <dbReference type="Google" id="ProtNLM"/>
    </source>
</evidence>
<sequence length="62" mass="6235">MIRFRKALLTAGLAAVIVGCGTSAPTQPVATDAPKNGVHKGGGRGDPSVAPIPPPPKNPPQR</sequence>